<dbReference type="InterPro" id="IPR012338">
    <property type="entry name" value="Beta-lactam/transpept-like"/>
</dbReference>
<dbReference type="InterPro" id="IPR001466">
    <property type="entry name" value="Beta-lactam-related"/>
</dbReference>
<sequence length="386" mass="41424">MFSAKRLMRLRTVLEQRVESGAVPGVLAVLARRGEVHVEAVGSLAFDGGSTAMATDTIVRMASMSKPIVAACAMTLIEDCTLRLDDPVDDLVPELASMRVLADPAGPVEDTVAAARPITVRDVLAFTLGTGMVPAETPISDALDTVRGRDLDEWVARLGKVPLVHQPGERWMYETGSDVTGVLIQRATGKSFGTALRERILEPLGMKDTGFSVEARNFDRFATAYEQEDGPDGAVVEDVPETGRWSAPPVLEDGGGGLVSTAEDYLAFASAMLAGGRYQGTQVLSRAAVTLMTSDQLTPEQRAVSGFWPGYFATTSWGFGTGIVTDRTRLGPSAGSYGWTGFYGTAWYNDPAEELTGILIQQRAHAGDARLAFARDFWTTVYQSLT</sequence>
<dbReference type="SUPFAM" id="SSF56601">
    <property type="entry name" value="beta-lactamase/transpeptidase-like"/>
    <property type="match status" value="1"/>
</dbReference>
<protein>
    <submittedName>
        <fullName evidence="2">CubicO group peptidase (Beta-lactamase class C family)</fullName>
    </submittedName>
</protein>
<organism evidence="2 3">
    <name type="scientific">Kribbella aluminosa</name>
    <dbReference type="NCBI Taxonomy" id="416017"/>
    <lineage>
        <taxon>Bacteria</taxon>
        <taxon>Bacillati</taxon>
        <taxon>Actinomycetota</taxon>
        <taxon>Actinomycetes</taxon>
        <taxon>Propionibacteriales</taxon>
        <taxon>Kribbellaceae</taxon>
        <taxon>Kribbella</taxon>
    </lineage>
</organism>
<dbReference type="PANTHER" id="PTHR43283">
    <property type="entry name" value="BETA-LACTAMASE-RELATED"/>
    <property type="match status" value="1"/>
</dbReference>
<feature type="domain" description="Beta-lactamase-related" evidence="1">
    <location>
        <begin position="11"/>
        <end position="371"/>
    </location>
</feature>
<dbReference type="Pfam" id="PF00144">
    <property type="entry name" value="Beta-lactamase"/>
    <property type="match status" value="1"/>
</dbReference>
<evidence type="ECO:0000259" key="1">
    <source>
        <dbReference type="Pfam" id="PF00144"/>
    </source>
</evidence>
<evidence type="ECO:0000313" key="3">
    <source>
        <dbReference type="Proteomes" id="UP000755585"/>
    </source>
</evidence>
<keyword evidence="3" id="KW-1185">Reference proteome</keyword>
<reference evidence="2 3" key="1">
    <citation type="submission" date="2021-03" db="EMBL/GenBank/DDBJ databases">
        <title>Sequencing the genomes of 1000 actinobacteria strains.</title>
        <authorList>
            <person name="Klenk H.-P."/>
        </authorList>
    </citation>
    <scope>NUCLEOTIDE SEQUENCE [LARGE SCALE GENOMIC DNA]</scope>
    <source>
        <strain evidence="2 3">DSM 18824</strain>
    </source>
</reference>
<accession>A0ABS4UMR4</accession>
<dbReference type="Gene3D" id="3.40.710.10">
    <property type="entry name" value="DD-peptidase/beta-lactamase superfamily"/>
    <property type="match status" value="1"/>
</dbReference>
<gene>
    <name evidence="2" type="ORF">JOF29_003972</name>
</gene>
<comment type="caution">
    <text evidence="2">The sequence shown here is derived from an EMBL/GenBank/DDBJ whole genome shotgun (WGS) entry which is preliminary data.</text>
</comment>
<dbReference type="EMBL" id="JAGINT010000001">
    <property type="protein sequence ID" value="MBP2352889.1"/>
    <property type="molecule type" value="Genomic_DNA"/>
</dbReference>
<dbReference type="PANTHER" id="PTHR43283:SF3">
    <property type="entry name" value="BETA-LACTAMASE FAMILY PROTEIN (AFU_ORTHOLOGUE AFUA_5G07500)"/>
    <property type="match status" value="1"/>
</dbReference>
<dbReference type="InterPro" id="IPR050789">
    <property type="entry name" value="Diverse_Enzym_Activities"/>
</dbReference>
<evidence type="ECO:0000313" key="2">
    <source>
        <dbReference type="EMBL" id="MBP2352889.1"/>
    </source>
</evidence>
<proteinExistence type="predicted"/>
<dbReference type="RefSeq" id="WP_209695565.1">
    <property type="nucleotide sequence ID" value="NZ_BAAAVU010000006.1"/>
</dbReference>
<dbReference type="Proteomes" id="UP000755585">
    <property type="component" value="Unassembled WGS sequence"/>
</dbReference>
<name>A0ABS4UMR4_9ACTN</name>